<evidence type="ECO:0000256" key="1">
    <source>
        <dbReference type="ARBA" id="ARBA00022679"/>
    </source>
</evidence>
<dbReference type="EnsemblFungi" id="FOXG_12024T0">
    <property type="protein sequence ID" value="FOXG_12024P0"/>
    <property type="gene ID" value="FOXG_12024"/>
</dbReference>
<dbReference type="Pfam" id="PF02458">
    <property type="entry name" value="Transferase"/>
    <property type="match status" value="1"/>
</dbReference>
<sequence>MAPAKTEVLVIDQPALHSKTVATEEVIPLPDLAPPLLPTEKIGPMGWIRSLLHFELGESYNVEEVTSILKRAYSAFKDRTPIAGCEAVPTAQYLETGLLQLRHYGDEIEDDFLVKDLRGEDFPSFEELKRRGYPTSVLDPDVVCQRGLGGEWPRAGDRLNTTMVQLNFIKGGLLLNVLFLHAYIDGTTAYKFTEIFAEEVRKAQGLPITNPVEIPCEDRAKLMKPSDTIVGKPEDHPEYIEIPFTPEGPPPKLASPIHHGHIFYFSSEKIQELKEAAAPRNAKLFKSDDTSSYISTTDALTALVWRCTMTAQHGKKEGEDKPTGPSMVGLALDARRRAGKPIHKHTLGNILGFAPAILDIEKVLEHEDVSLADVALVVRGAVNKSKDTYLATISSLVDSIGNVSRLIPAIFLDMPGNHALFSSWREFPFYNIQWGPAFGGQIKAIRPPSVGVTHSMHIILPDRPDAGPGVEVFVGTENSAMENLLEDPLWRQYAQGPEKA</sequence>
<dbReference type="PANTHER" id="PTHR31642:SF310">
    <property type="entry name" value="FATTY ALCOHOL:CAFFEOYL-COA ACYLTRANSFERASE"/>
    <property type="match status" value="1"/>
</dbReference>
<dbReference type="Gene3D" id="3.30.559.10">
    <property type="entry name" value="Chloramphenicol acetyltransferase-like domain"/>
    <property type="match status" value="2"/>
</dbReference>
<protein>
    <submittedName>
        <fullName evidence="2">Uncharacterized protein</fullName>
    </submittedName>
</protein>
<dbReference type="InterPro" id="IPR023213">
    <property type="entry name" value="CAT-like_dom_sf"/>
</dbReference>
<reference evidence="2" key="2">
    <citation type="submission" date="2025-08" db="UniProtKB">
        <authorList>
            <consortium name="EnsemblFungi"/>
        </authorList>
    </citation>
    <scope>IDENTIFICATION</scope>
    <source>
        <strain evidence="2">4287 / CBS 123668 / FGSC 9935 / NRRL 34936</strain>
    </source>
</reference>
<accession>A0A0D2Y6W4</accession>
<dbReference type="PANTHER" id="PTHR31642">
    <property type="entry name" value="TRICHOTHECENE 3-O-ACETYLTRANSFERASE"/>
    <property type="match status" value="1"/>
</dbReference>
<dbReference type="Proteomes" id="UP000002489">
    <property type="component" value="Unassembled WGS sequence"/>
</dbReference>
<evidence type="ECO:0000313" key="3">
    <source>
        <dbReference type="Proteomes" id="UP000002489"/>
    </source>
</evidence>
<dbReference type="GO" id="GO:0044550">
    <property type="term" value="P:secondary metabolite biosynthetic process"/>
    <property type="evidence" value="ECO:0007669"/>
    <property type="project" value="TreeGrafter"/>
</dbReference>
<organism evidence="2 3">
    <name type="scientific">Fusarium oxysporum (strain Fo5176)</name>
    <name type="common">Fusarium vascular wilt</name>
    <dbReference type="NCBI Taxonomy" id="660025"/>
    <lineage>
        <taxon>Eukaryota</taxon>
        <taxon>Fungi</taxon>
        <taxon>Dikarya</taxon>
        <taxon>Ascomycota</taxon>
        <taxon>Pezizomycotina</taxon>
        <taxon>Sordariomycetes</taxon>
        <taxon>Hypocreomycetidae</taxon>
        <taxon>Hypocreales</taxon>
        <taxon>Nectriaceae</taxon>
        <taxon>Fusarium</taxon>
        <taxon>Fusarium oxysporum species complex</taxon>
    </lineage>
</organism>
<dbReference type="InterPro" id="IPR050317">
    <property type="entry name" value="Plant_Fungal_Acyltransferase"/>
</dbReference>
<dbReference type="AlphaFoldDB" id="A0A0D2Y6W4"/>
<reference evidence="3" key="1">
    <citation type="journal article" date="2012" name="Mol. Plant Microbe Interact.">
        <title>A highly conserved effector in Fusarium oxysporum is required for full virulence on Arabidopsis.</title>
        <authorList>
            <person name="Thatcher L.F."/>
            <person name="Gardiner D.M."/>
            <person name="Kazan K."/>
            <person name="Manners J."/>
        </authorList>
    </citation>
    <scope>NUCLEOTIDE SEQUENCE [LARGE SCALE GENOMIC DNA]</scope>
    <source>
        <strain evidence="3">Fo5176</strain>
    </source>
</reference>
<proteinExistence type="predicted"/>
<name>A0A0D2Y6W4_FUSOF</name>
<evidence type="ECO:0000313" key="2">
    <source>
        <dbReference type="EnsemblFungi" id="FOXG_12024P0"/>
    </source>
</evidence>
<keyword evidence="1" id="KW-0808">Transferase</keyword>
<dbReference type="VEuPathDB" id="FungiDB:FOXG_12024"/>
<gene>
    <name evidence="2" type="primary">28953391</name>
</gene>
<dbReference type="GO" id="GO:0016747">
    <property type="term" value="F:acyltransferase activity, transferring groups other than amino-acyl groups"/>
    <property type="evidence" value="ECO:0007669"/>
    <property type="project" value="TreeGrafter"/>
</dbReference>